<dbReference type="EMBL" id="JAJGNA010000001">
    <property type="protein sequence ID" value="MCC4306978.1"/>
    <property type="molecule type" value="Genomic_DNA"/>
</dbReference>
<feature type="transmembrane region" description="Helical" evidence="6">
    <location>
        <begin position="75"/>
        <end position="96"/>
    </location>
</feature>
<comment type="subcellular location">
    <subcellularLocation>
        <location evidence="1">Membrane</location>
        <topology evidence="1">Multi-pass membrane protein</topology>
    </subcellularLocation>
</comment>
<dbReference type="PANTHER" id="PTHR32322:SF2">
    <property type="entry name" value="EAMA DOMAIN-CONTAINING PROTEIN"/>
    <property type="match status" value="1"/>
</dbReference>
<accession>A0A9Q3YPV7</accession>
<keyword evidence="4 6" id="KW-1133">Transmembrane helix</keyword>
<feature type="transmembrane region" description="Helical" evidence="6">
    <location>
        <begin position="278"/>
        <end position="295"/>
    </location>
</feature>
<feature type="transmembrane region" description="Helical" evidence="6">
    <location>
        <begin position="43"/>
        <end position="63"/>
    </location>
</feature>
<dbReference type="AlphaFoldDB" id="A0A9Q3YPV7"/>
<feature type="transmembrane region" description="Helical" evidence="6">
    <location>
        <begin position="159"/>
        <end position="176"/>
    </location>
</feature>
<proteinExistence type="inferred from homology"/>
<keyword evidence="8" id="KW-1185">Reference proteome</keyword>
<gene>
    <name evidence="7" type="ORF">LL252_00215</name>
</gene>
<feature type="transmembrane region" description="Helical" evidence="6">
    <location>
        <begin position="222"/>
        <end position="244"/>
    </location>
</feature>
<dbReference type="RefSeq" id="WP_228232092.1">
    <property type="nucleotide sequence ID" value="NZ_JAJGNA010000001.1"/>
</dbReference>
<evidence type="ECO:0000256" key="2">
    <source>
        <dbReference type="ARBA" id="ARBA00007362"/>
    </source>
</evidence>
<reference evidence="7" key="1">
    <citation type="submission" date="2021-10" db="EMBL/GenBank/DDBJ databases">
        <title>The diversity and Nitrogen Metabolism of Culturable Nitrate-Utilizing Bacteria Within the Oxygen Minimum Zone of the Changjiang (Yangtze River)Estuary.</title>
        <authorList>
            <person name="Zhang D."/>
            <person name="Zheng J."/>
            <person name="Liu S."/>
            <person name="He W."/>
        </authorList>
    </citation>
    <scope>NUCLEOTIDE SEQUENCE</scope>
    <source>
        <strain evidence="7">FXH-223</strain>
    </source>
</reference>
<evidence type="ECO:0000256" key="3">
    <source>
        <dbReference type="ARBA" id="ARBA00022692"/>
    </source>
</evidence>
<feature type="transmembrane region" description="Helical" evidence="6">
    <location>
        <begin position="12"/>
        <end position="31"/>
    </location>
</feature>
<protein>
    <submittedName>
        <fullName evidence="7">DMT family transporter</fullName>
    </submittedName>
</protein>
<name>A0A9Q3YPV7_9GAMM</name>
<feature type="transmembrane region" description="Helical" evidence="6">
    <location>
        <begin position="188"/>
        <end position="210"/>
    </location>
</feature>
<dbReference type="InterPro" id="IPR050638">
    <property type="entry name" value="AA-Vitamin_Transporters"/>
</dbReference>
<feature type="transmembrane region" description="Helical" evidence="6">
    <location>
        <begin position="102"/>
        <end position="122"/>
    </location>
</feature>
<dbReference type="SUPFAM" id="SSF103481">
    <property type="entry name" value="Multidrug resistance efflux transporter EmrE"/>
    <property type="match status" value="1"/>
</dbReference>
<comment type="caution">
    <text evidence="7">The sequence shown here is derived from an EMBL/GenBank/DDBJ whole genome shotgun (WGS) entry which is preliminary data.</text>
</comment>
<dbReference type="Proteomes" id="UP001108027">
    <property type="component" value="Unassembled WGS sequence"/>
</dbReference>
<keyword evidence="5 6" id="KW-0472">Membrane</keyword>
<evidence type="ECO:0000256" key="6">
    <source>
        <dbReference type="SAM" id="Phobius"/>
    </source>
</evidence>
<keyword evidence="3 6" id="KW-0812">Transmembrane</keyword>
<evidence type="ECO:0000313" key="7">
    <source>
        <dbReference type="EMBL" id="MCC4306978.1"/>
    </source>
</evidence>
<dbReference type="InterPro" id="IPR037185">
    <property type="entry name" value="EmrE-like"/>
</dbReference>
<dbReference type="GO" id="GO:0016020">
    <property type="term" value="C:membrane"/>
    <property type="evidence" value="ECO:0007669"/>
    <property type="project" value="UniProtKB-SubCell"/>
</dbReference>
<evidence type="ECO:0000313" key="8">
    <source>
        <dbReference type="Proteomes" id="UP001108027"/>
    </source>
</evidence>
<comment type="similarity">
    <text evidence="2">Belongs to the EamA transporter family.</text>
</comment>
<evidence type="ECO:0000256" key="4">
    <source>
        <dbReference type="ARBA" id="ARBA00022989"/>
    </source>
</evidence>
<evidence type="ECO:0000256" key="5">
    <source>
        <dbReference type="ARBA" id="ARBA00023136"/>
    </source>
</evidence>
<organism evidence="7 8">
    <name type="scientific">Alloalcanivorax marinus</name>
    <dbReference type="NCBI Taxonomy" id="1177169"/>
    <lineage>
        <taxon>Bacteria</taxon>
        <taxon>Pseudomonadati</taxon>
        <taxon>Pseudomonadota</taxon>
        <taxon>Gammaproteobacteria</taxon>
        <taxon>Oceanospirillales</taxon>
        <taxon>Alcanivoracaceae</taxon>
        <taxon>Alloalcanivorax</taxon>
    </lineage>
</organism>
<feature type="transmembrane region" description="Helical" evidence="6">
    <location>
        <begin position="251"/>
        <end position="272"/>
    </location>
</feature>
<evidence type="ECO:0000256" key="1">
    <source>
        <dbReference type="ARBA" id="ARBA00004141"/>
    </source>
</evidence>
<feature type="transmembrane region" description="Helical" evidence="6">
    <location>
        <begin position="129"/>
        <end position="147"/>
    </location>
</feature>
<dbReference type="PANTHER" id="PTHR32322">
    <property type="entry name" value="INNER MEMBRANE TRANSPORTER"/>
    <property type="match status" value="1"/>
</dbReference>
<sequence>MSNLPGTGRAGPAAFGCLLLVGTFLGLSLILAKLADQAGAPRLTFLMVGIGGAGLILIGLTALARQPMPINRRTLEYGLVSGFLLAAPTALGFLAVRHVGAGYLSMSFAFPVLFTWIIATVMRLERVRLLRLTGVALGLAGGLLLAAAKAGNASASPGWALLVLAMPMMLAAGNVYRSLRWPAHTSPLFLAGLMEIGAALMLVPCVLLLEPGRAGELLATDAIVRLLWIEVGVFAVLYAFYFVLQKMAGPVYLSQIGTVAALVGTLIAILALGEAPPPFLGLAVLLVAGGTLLFHRGARS</sequence>